<feature type="domain" description="UPAR/Ly6" evidence="3">
    <location>
        <begin position="2"/>
        <end position="77"/>
    </location>
</feature>
<keyword evidence="2" id="KW-0964">Secreted</keyword>
<dbReference type="CDD" id="cd23572">
    <property type="entry name" value="TFP_LU_ECD_PINLYP_rpt2"/>
    <property type="match status" value="1"/>
</dbReference>
<dbReference type="EMBL" id="CATNWA010017977">
    <property type="protein sequence ID" value="CAI9604490.1"/>
    <property type="molecule type" value="Genomic_DNA"/>
</dbReference>
<comment type="caution">
    <text evidence="4">The sequence shown here is derived from an EMBL/GenBank/DDBJ whole genome shotgun (WGS) entry which is preliminary data.</text>
</comment>
<evidence type="ECO:0000259" key="3">
    <source>
        <dbReference type="Pfam" id="PF00021"/>
    </source>
</evidence>
<feature type="domain" description="UPAR/Ly6" evidence="3">
    <location>
        <begin position="92"/>
        <end position="167"/>
    </location>
</feature>
<dbReference type="PANTHER" id="PTHR20914">
    <property type="entry name" value="LY6/PLAUR DOMAIN-CONTAINING PROTEIN 8"/>
    <property type="match status" value="1"/>
</dbReference>
<evidence type="ECO:0000256" key="2">
    <source>
        <dbReference type="ARBA" id="ARBA00022525"/>
    </source>
</evidence>
<evidence type="ECO:0000256" key="1">
    <source>
        <dbReference type="ARBA" id="ARBA00004613"/>
    </source>
</evidence>
<keyword evidence="5" id="KW-1185">Reference proteome</keyword>
<dbReference type="Gene3D" id="2.10.60.10">
    <property type="entry name" value="CD59"/>
    <property type="match status" value="1"/>
</dbReference>
<organism evidence="4 5">
    <name type="scientific">Staurois parvus</name>
    <dbReference type="NCBI Taxonomy" id="386267"/>
    <lineage>
        <taxon>Eukaryota</taxon>
        <taxon>Metazoa</taxon>
        <taxon>Chordata</taxon>
        <taxon>Craniata</taxon>
        <taxon>Vertebrata</taxon>
        <taxon>Euteleostomi</taxon>
        <taxon>Amphibia</taxon>
        <taxon>Batrachia</taxon>
        <taxon>Anura</taxon>
        <taxon>Neobatrachia</taxon>
        <taxon>Ranoidea</taxon>
        <taxon>Ranidae</taxon>
        <taxon>Staurois</taxon>
    </lineage>
</organism>
<reference evidence="4" key="1">
    <citation type="submission" date="2023-05" db="EMBL/GenBank/DDBJ databases">
        <authorList>
            <person name="Stuckert A."/>
        </authorList>
    </citation>
    <scope>NUCLEOTIDE SEQUENCE</scope>
</reference>
<evidence type="ECO:0000313" key="5">
    <source>
        <dbReference type="Proteomes" id="UP001162483"/>
    </source>
</evidence>
<comment type="subcellular location">
    <subcellularLocation>
        <location evidence="1">Secreted</location>
    </subcellularLocation>
</comment>
<sequence length="177" mass="18294">MQCGTTRATSCTSPSFACLPGSACLVTYTSFEVGGYPWALYTLTCGLQKMCGITGTGSLPDNGRVRMATSCCTTDNCVPDLPTLPEVSSVWNGLLCPSCVDDKSTSCTASKTMQCKGNETMCATQTMKVSALSVSTSCRGCATKSICDVFGGSSDGVSDGFSYTCTSGNISLKKKAS</sequence>
<dbReference type="Pfam" id="PF00021">
    <property type="entry name" value="UPAR_LY6"/>
    <property type="match status" value="2"/>
</dbReference>
<feature type="non-terminal residue" evidence="4">
    <location>
        <position position="177"/>
    </location>
</feature>
<dbReference type="InterPro" id="IPR045860">
    <property type="entry name" value="Snake_toxin-like_sf"/>
</dbReference>
<dbReference type="Proteomes" id="UP001162483">
    <property type="component" value="Unassembled WGS sequence"/>
</dbReference>
<gene>
    <name evidence="4" type="ORF">SPARVUS_LOCUS13467409</name>
</gene>
<dbReference type="InterPro" id="IPR016054">
    <property type="entry name" value="LY6_UPA_recep-like"/>
</dbReference>
<dbReference type="PANTHER" id="PTHR20914:SF25">
    <property type="entry name" value="PHOSPHOLIPASE A2 INHIBITOR AND LY6_PLAUR DOMAIN-CONTAINING PROTEIN"/>
    <property type="match status" value="1"/>
</dbReference>
<proteinExistence type="predicted"/>
<evidence type="ECO:0000313" key="4">
    <source>
        <dbReference type="EMBL" id="CAI9604490.1"/>
    </source>
</evidence>
<protein>
    <recommendedName>
        <fullName evidence="3">UPAR/Ly6 domain-containing protein</fullName>
    </recommendedName>
</protein>
<dbReference type="InterPro" id="IPR050918">
    <property type="entry name" value="CNF-like_PLA2_Inhibitor"/>
</dbReference>
<accession>A0ABN9G5A1</accession>
<name>A0ABN9G5A1_9NEOB</name>
<dbReference type="SUPFAM" id="SSF57302">
    <property type="entry name" value="Snake toxin-like"/>
    <property type="match status" value="1"/>
</dbReference>